<dbReference type="PANTHER" id="PTHR42860:SF1">
    <property type="entry name" value="VITAMIN B12-BINDING PROTEIN"/>
    <property type="match status" value="1"/>
</dbReference>
<evidence type="ECO:0000313" key="2">
    <source>
        <dbReference type="EMBL" id="MCH6172247.1"/>
    </source>
</evidence>
<name>A0ABS9TUK1_9PSEU</name>
<dbReference type="Pfam" id="PF01497">
    <property type="entry name" value="Peripla_BP_2"/>
    <property type="match status" value="1"/>
</dbReference>
<accession>A0ABS9TUK1</accession>
<organism evidence="2 3">
    <name type="scientific">Pseudonocardia alaniniphila</name>
    <dbReference type="NCBI Taxonomy" id="75291"/>
    <lineage>
        <taxon>Bacteria</taxon>
        <taxon>Bacillati</taxon>
        <taxon>Actinomycetota</taxon>
        <taxon>Actinomycetes</taxon>
        <taxon>Pseudonocardiales</taxon>
        <taxon>Pseudonocardiaceae</taxon>
        <taxon>Pseudonocardia</taxon>
    </lineage>
</organism>
<dbReference type="PROSITE" id="PS50983">
    <property type="entry name" value="FE_B12_PBP"/>
    <property type="match status" value="1"/>
</dbReference>
<dbReference type="EMBL" id="JAKXMK010000061">
    <property type="protein sequence ID" value="MCH6172247.1"/>
    <property type="molecule type" value="Genomic_DNA"/>
</dbReference>
<evidence type="ECO:0000313" key="3">
    <source>
        <dbReference type="Proteomes" id="UP001299970"/>
    </source>
</evidence>
<evidence type="ECO:0000259" key="1">
    <source>
        <dbReference type="PROSITE" id="PS50983"/>
    </source>
</evidence>
<sequence length="294" mass="30601">MRIASLMPAATEMVAAIGHADDLVAVTFECDEPAGIRDRAAVVVDTVLPEGLPPATIDSVVRDRTARGLPLYELDRDALAALSPDLVLTQDLCQVCALPAGALDEARALIGPEAEVLSIDPHTFDEVLAAITAVGTRVGAADRAAAVVGSLRERLAAVGAAVAGRPRPRVLMLEWIDPPFLPGHWVPELVRLAGGEPLGGADGGRSVAPSWEELTALPADVVVVAPCGFGLDAAIEQAEVVRDRLPGRPVVAIDSASFVVRPGPRLVDGVEALAWCLHPGTVREPSPGRVAVLR</sequence>
<dbReference type="SUPFAM" id="SSF53807">
    <property type="entry name" value="Helical backbone' metal receptor"/>
    <property type="match status" value="1"/>
</dbReference>
<dbReference type="RefSeq" id="WP_241043052.1">
    <property type="nucleotide sequence ID" value="NZ_BAAAJF010000070.1"/>
</dbReference>
<proteinExistence type="predicted"/>
<feature type="domain" description="Fe/B12 periplasmic-binding" evidence="1">
    <location>
        <begin position="2"/>
        <end position="281"/>
    </location>
</feature>
<comment type="caution">
    <text evidence="2">The sequence shown here is derived from an EMBL/GenBank/DDBJ whole genome shotgun (WGS) entry which is preliminary data.</text>
</comment>
<protein>
    <submittedName>
        <fullName evidence="2">ABC transporter substrate-binding protein</fullName>
    </submittedName>
</protein>
<keyword evidence="3" id="KW-1185">Reference proteome</keyword>
<dbReference type="InterPro" id="IPR051030">
    <property type="entry name" value="Vitamin_B12-ABC_binding"/>
</dbReference>
<reference evidence="2 3" key="1">
    <citation type="submission" date="2022-03" db="EMBL/GenBank/DDBJ databases">
        <title>Pseudonocardia alaer sp. nov., a novel actinomycete isolated from reed forest soil.</title>
        <authorList>
            <person name="Wang L."/>
        </authorList>
    </citation>
    <scope>NUCLEOTIDE SEQUENCE [LARGE SCALE GENOMIC DNA]</scope>
    <source>
        <strain evidence="2 3">Y-16303</strain>
    </source>
</reference>
<dbReference type="Gene3D" id="3.40.50.1980">
    <property type="entry name" value="Nitrogenase molybdenum iron protein domain"/>
    <property type="match status" value="2"/>
</dbReference>
<gene>
    <name evidence="2" type="ORF">MMF94_41780</name>
</gene>
<dbReference type="PANTHER" id="PTHR42860">
    <property type="entry name" value="VITAMIN B12-BINDING PROTEIN"/>
    <property type="match status" value="1"/>
</dbReference>
<dbReference type="Proteomes" id="UP001299970">
    <property type="component" value="Unassembled WGS sequence"/>
</dbReference>
<dbReference type="InterPro" id="IPR002491">
    <property type="entry name" value="ABC_transptr_periplasmic_BD"/>
</dbReference>